<dbReference type="Gene3D" id="4.10.240.10">
    <property type="entry name" value="Zn(2)-C6 fungal-type DNA-binding domain"/>
    <property type="match status" value="1"/>
</dbReference>
<keyword evidence="1" id="KW-0479">Metal-binding</keyword>
<dbReference type="GO" id="GO:0006351">
    <property type="term" value="P:DNA-templated transcription"/>
    <property type="evidence" value="ECO:0007669"/>
    <property type="project" value="InterPro"/>
</dbReference>
<feature type="compositionally biased region" description="Low complexity" evidence="3">
    <location>
        <begin position="251"/>
        <end position="265"/>
    </location>
</feature>
<dbReference type="InterPro" id="IPR007219">
    <property type="entry name" value="XnlR_reg_dom"/>
</dbReference>
<evidence type="ECO:0000256" key="3">
    <source>
        <dbReference type="SAM" id="MobiDB-lite"/>
    </source>
</evidence>
<proteinExistence type="predicted"/>
<dbReference type="PROSITE" id="PS00463">
    <property type="entry name" value="ZN2_CY6_FUNGAL_1"/>
    <property type="match status" value="1"/>
</dbReference>
<feature type="compositionally biased region" description="Polar residues" evidence="3">
    <location>
        <begin position="112"/>
        <end position="127"/>
    </location>
</feature>
<evidence type="ECO:0000256" key="1">
    <source>
        <dbReference type="ARBA" id="ARBA00022723"/>
    </source>
</evidence>
<dbReference type="GO" id="GO:0000981">
    <property type="term" value="F:DNA-binding transcription factor activity, RNA polymerase II-specific"/>
    <property type="evidence" value="ECO:0007669"/>
    <property type="project" value="InterPro"/>
</dbReference>
<feature type="domain" description="Zn(2)-C6 fungal-type" evidence="4">
    <location>
        <begin position="36"/>
        <end position="64"/>
    </location>
</feature>
<comment type="caution">
    <text evidence="5">The sequence shown here is derived from an EMBL/GenBank/DDBJ whole genome shotgun (WGS) entry which is preliminary data.</text>
</comment>
<dbReference type="InterPro" id="IPR036864">
    <property type="entry name" value="Zn2-C6_fun-type_DNA-bd_sf"/>
</dbReference>
<feature type="region of interest" description="Disordered" evidence="3">
    <location>
        <begin position="247"/>
        <end position="274"/>
    </location>
</feature>
<reference evidence="5 6" key="1">
    <citation type="journal article" date="2020" name="bioRxiv">
        <title>Whole genome comparisons of ergot fungi reveals the divergence and evolution of species within the genus Claviceps are the result of varying mechanisms driving genome evolution and host range expansion.</title>
        <authorList>
            <person name="Wyka S.A."/>
            <person name="Mondo S.J."/>
            <person name="Liu M."/>
            <person name="Dettman J."/>
            <person name="Nalam V."/>
            <person name="Broders K.D."/>
        </authorList>
    </citation>
    <scope>NUCLEOTIDE SEQUENCE [LARGE SCALE GENOMIC DNA]</scope>
    <source>
        <strain evidence="5 6">LM576</strain>
    </source>
</reference>
<evidence type="ECO:0000259" key="4">
    <source>
        <dbReference type="PROSITE" id="PS50048"/>
    </source>
</evidence>
<dbReference type="GO" id="GO:0003677">
    <property type="term" value="F:DNA binding"/>
    <property type="evidence" value="ECO:0007669"/>
    <property type="project" value="InterPro"/>
</dbReference>
<dbReference type="GO" id="GO:0008270">
    <property type="term" value="F:zinc ion binding"/>
    <property type="evidence" value="ECO:0007669"/>
    <property type="project" value="InterPro"/>
</dbReference>
<evidence type="ECO:0000313" key="5">
    <source>
        <dbReference type="EMBL" id="KAG6112693.1"/>
    </source>
</evidence>
<keyword evidence="2" id="KW-0539">Nucleus</keyword>
<feature type="compositionally biased region" description="Pro residues" evidence="3">
    <location>
        <begin position="692"/>
        <end position="703"/>
    </location>
</feature>
<keyword evidence="6" id="KW-1185">Reference proteome</keyword>
<feature type="region of interest" description="Disordered" evidence="3">
    <location>
        <begin position="80"/>
        <end position="212"/>
    </location>
</feature>
<feature type="region of interest" description="Disordered" evidence="3">
    <location>
        <begin position="682"/>
        <end position="735"/>
    </location>
</feature>
<feature type="region of interest" description="Disordered" evidence="3">
    <location>
        <begin position="439"/>
        <end position="461"/>
    </location>
</feature>
<dbReference type="InterPro" id="IPR001138">
    <property type="entry name" value="Zn2Cys6_DnaBD"/>
</dbReference>
<dbReference type="CDD" id="cd12148">
    <property type="entry name" value="fungal_TF_MHR"/>
    <property type="match status" value="1"/>
</dbReference>
<dbReference type="Pfam" id="PF00172">
    <property type="entry name" value="Zn_clus"/>
    <property type="match status" value="1"/>
</dbReference>
<dbReference type="PROSITE" id="PS50048">
    <property type="entry name" value="ZN2_CY6_FUNGAL_2"/>
    <property type="match status" value="1"/>
</dbReference>
<sequence>MASLFNKTESIPPPRQIRFVNNQGHPPSKRRRINAACLTCRRRKTRCAGERPFCSTCTKNGHHCQGYPEVTRTDVAAETRNAKGAADEEDTPPGIAGNHDDAAQTEGKFSDVMSTPTTSVSQHSSNGVRRRRELASPFGHPPTGRYFPPSINGVKRQREQSPQFINSGPGPYPLPSVEQSGPDAEMSHLLPSPMQHPSHPSAGTDDTPSSPFFRKNYSHRVPYFRYFGPTAIVPGFKQMVVSVSDRRRSTAGSQSAASPMSSLSGGYHGSNNTTGSDGAIEDLPFYDPSNAMPVHPLVLNLVKLFFVHLGCNYPFLKQQKFVRMVMDKRVETILVDAICAIGARFSDAPQIAGGGHNQVPRTERGHGFAQRAKQATVETFPCPSVGAVQAMLLMAYEGFGANQDSALWMYLGLAIRMAIDLGLQKRVGIQYQGEKDPWYTRHMGRPNSMESPEQKRTADTDALSLEEQKEVEQERIDTFWALFFLDRVISSGTGRTVTLLEENIELPFLETQVDSVTGWPVLYPVLLQIVHLYGRVSDLLNNVRDAKDLTEDRWIVLAKMEHQLTKMHKAWDRRLQFNVSNFKAYLGLEQGTTFILLHTWFHALFIVLHQPTLLTPFGQLKTEHQLLSDSRELSMSSAKTICDILSFADLIDPISVIGNPFTSQPIYIAACAFLMETSANASLGSSREGSPPSAPEAMRPPPSTMKHPDPKTPKPKTPKPQTPNPKTPNTKHSRHSVLASAANQNYQRCYNSLDQMNAYWGGVKYILNALDQKAKGIWDCETYTSEEYESTKMPPDHADVSDFGPFPPQSPKIGAVPPIAWSLSGTANSASSNLTLLYPNQKERQALSQQLAHHQHVQAVAQRQANTPPGNMLYDPIRQSMPVEQGSMYPPPSPSMTNATSSPNWLLERRPPSALSNSVTQRMAAQNMASQPYGPAVNGLSEASDAARAYIASAYTQAGNNTGSYEVFSTNVVPTNNVADAASSNSVGGNGTPGLSSFYPPGVPTYPPQWEFGNGIVHDITFNSRDIDIGGLGFQQPDVMTAWLGWYPNEVLNLFANHEVNGGQNQLPSDGGQNLLQNDGAQNVLQTVGGQNHLQTDPQP</sequence>
<dbReference type="CDD" id="cd00067">
    <property type="entry name" value="GAL4"/>
    <property type="match status" value="1"/>
</dbReference>
<dbReference type="SUPFAM" id="SSF57701">
    <property type="entry name" value="Zn2/Cys6 DNA-binding domain"/>
    <property type="match status" value="1"/>
</dbReference>
<evidence type="ECO:0000313" key="6">
    <source>
        <dbReference type="Proteomes" id="UP000732380"/>
    </source>
</evidence>
<dbReference type="Pfam" id="PF04082">
    <property type="entry name" value="Fungal_trans"/>
    <property type="match status" value="1"/>
</dbReference>
<dbReference type="SMART" id="SM00066">
    <property type="entry name" value="GAL4"/>
    <property type="match status" value="1"/>
</dbReference>
<dbReference type="AlphaFoldDB" id="A0A9P7PWJ3"/>
<dbReference type="SMART" id="SM00906">
    <property type="entry name" value="Fungal_trans"/>
    <property type="match status" value="1"/>
</dbReference>
<organism evidence="5 6">
    <name type="scientific">Claviceps humidiphila</name>
    <dbReference type="NCBI Taxonomy" id="1294629"/>
    <lineage>
        <taxon>Eukaryota</taxon>
        <taxon>Fungi</taxon>
        <taxon>Dikarya</taxon>
        <taxon>Ascomycota</taxon>
        <taxon>Pezizomycotina</taxon>
        <taxon>Sordariomycetes</taxon>
        <taxon>Hypocreomycetidae</taxon>
        <taxon>Hypocreales</taxon>
        <taxon>Clavicipitaceae</taxon>
        <taxon>Claviceps</taxon>
    </lineage>
</organism>
<accession>A0A9P7PWJ3</accession>
<protein>
    <recommendedName>
        <fullName evidence="4">Zn(2)-C6 fungal-type domain-containing protein</fullName>
    </recommendedName>
</protein>
<dbReference type="EMBL" id="SRQM01000325">
    <property type="protein sequence ID" value="KAG6112693.1"/>
    <property type="molecule type" value="Genomic_DNA"/>
</dbReference>
<dbReference type="PANTHER" id="PTHR47783:SF1">
    <property type="entry name" value="ZN(II)2CYS6 TRANSCRIPTION FACTOR (EUROFUNG)"/>
    <property type="match status" value="1"/>
</dbReference>
<dbReference type="Proteomes" id="UP000732380">
    <property type="component" value="Unassembled WGS sequence"/>
</dbReference>
<evidence type="ECO:0000256" key="2">
    <source>
        <dbReference type="ARBA" id="ARBA00023242"/>
    </source>
</evidence>
<dbReference type="PANTHER" id="PTHR47783">
    <property type="entry name" value="ZN(II)2CYS6 TRANSCRIPTION FACTOR (EUROFUNG)-RELATED"/>
    <property type="match status" value="1"/>
</dbReference>
<name>A0A9P7PWJ3_9HYPO</name>
<gene>
    <name evidence="5" type="ORF">E4U13_004191</name>
</gene>
<feature type="region of interest" description="Disordered" evidence="3">
    <location>
        <begin position="1"/>
        <end position="28"/>
    </location>
</feature>